<proteinExistence type="predicted"/>
<dbReference type="EMBL" id="AZDJ01000026">
    <property type="protein sequence ID" value="KRK71809.1"/>
    <property type="molecule type" value="Genomic_DNA"/>
</dbReference>
<evidence type="ECO:0000313" key="2">
    <source>
        <dbReference type="Proteomes" id="UP000051804"/>
    </source>
</evidence>
<organism evidence="1 2">
    <name type="scientific">Lacticaseibacillus nasuensis JCM 17158</name>
    <dbReference type="NCBI Taxonomy" id="1291734"/>
    <lineage>
        <taxon>Bacteria</taxon>
        <taxon>Bacillati</taxon>
        <taxon>Bacillota</taxon>
        <taxon>Bacilli</taxon>
        <taxon>Lactobacillales</taxon>
        <taxon>Lactobacillaceae</taxon>
        <taxon>Lacticaseibacillus</taxon>
    </lineage>
</organism>
<dbReference type="Proteomes" id="UP000051804">
    <property type="component" value="Unassembled WGS sequence"/>
</dbReference>
<evidence type="ECO:0000313" key="1">
    <source>
        <dbReference type="EMBL" id="KRK71809.1"/>
    </source>
</evidence>
<dbReference type="RefSeq" id="WP_054723063.1">
    <property type="nucleotide sequence ID" value="NZ_AZDJ01000026.1"/>
</dbReference>
<dbReference type="STRING" id="1291734.FD02_GL002054"/>
<gene>
    <name evidence="1" type="ORF">FD02_GL002054</name>
</gene>
<name>A0A0R1JU09_9LACO</name>
<comment type="caution">
    <text evidence="1">The sequence shown here is derived from an EMBL/GenBank/DDBJ whole genome shotgun (WGS) entry which is preliminary data.</text>
</comment>
<keyword evidence="2" id="KW-1185">Reference proteome</keyword>
<dbReference type="OrthoDB" id="2146345at2"/>
<dbReference type="PATRIC" id="fig|1291734.4.peg.2106"/>
<reference evidence="1 2" key="1">
    <citation type="journal article" date="2015" name="Genome Announc.">
        <title>Expanding the biotechnology potential of lactobacilli through comparative genomics of 213 strains and associated genera.</title>
        <authorList>
            <person name="Sun Z."/>
            <person name="Harris H.M."/>
            <person name="McCann A."/>
            <person name="Guo C."/>
            <person name="Argimon S."/>
            <person name="Zhang W."/>
            <person name="Yang X."/>
            <person name="Jeffery I.B."/>
            <person name="Cooney J.C."/>
            <person name="Kagawa T.F."/>
            <person name="Liu W."/>
            <person name="Song Y."/>
            <person name="Salvetti E."/>
            <person name="Wrobel A."/>
            <person name="Rasinkangas P."/>
            <person name="Parkhill J."/>
            <person name="Rea M.C."/>
            <person name="O'Sullivan O."/>
            <person name="Ritari J."/>
            <person name="Douillard F.P."/>
            <person name="Paul Ross R."/>
            <person name="Yang R."/>
            <person name="Briner A.E."/>
            <person name="Felis G.E."/>
            <person name="de Vos W.M."/>
            <person name="Barrangou R."/>
            <person name="Klaenhammer T.R."/>
            <person name="Caufield P.W."/>
            <person name="Cui Y."/>
            <person name="Zhang H."/>
            <person name="O'Toole P.W."/>
        </authorList>
    </citation>
    <scope>NUCLEOTIDE SEQUENCE [LARGE SCALE GENOMIC DNA]</scope>
    <source>
        <strain evidence="1 2">JCM 17158</strain>
    </source>
</reference>
<protein>
    <submittedName>
        <fullName evidence="1">Uncharacterized protein</fullName>
    </submittedName>
</protein>
<sequence>MTPDYAKLIAELKAGTRAEIKITPAEFGAFRAVWTNYPERKEIVGTAGRGGEIIYHYQPVQ</sequence>
<dbReference type="AlphaFoldDB" id="A0A0R1JU09"/>
<accession>A0A0R1JU09</accession>